<dbReference type="Gene3D" id="3.40.630.20">
    <property type="entry name" value="Peptidase C15, pyroglutamyl peptidase I-like"/>
    <property type="match status" value="1"/>
</dbReference>
<evidence type="ECO:0000313" key="13">
    <source>
        <dbReference type="Proteomes" id="UP000243799"/>
    </source>
</evidence>
<comment type="similarity">
    <text evidence="4 9">Belongs to the peptidase C15 family.</text>
</comment>
<name>A0A1I0Y6U6_9PSEU</name>
<dbReference type="Proteomes" id="UP000243799">
    <property type="component" value="Unassembled WGS sequence"/>
</dbReference>
<dbReference type="NCBIfam" id="TIGR00504">
    <property type="entry name" value="pyro_pdase"/>
    <property type="match status" value="1"/>
</dbReference>
<dbReference type="NCBIfam" id="NF009676">
    <property type="entry name" value="PRK13197.1"/>
    <property type="match status" value="1"/>
</dbReference>
<evidence type="ECO:0000256" key="11">
    <source>
        <dbReference type="PROSITE-ProRule" id="PRU10077"/>
    </source>
</evidence>
<dbReference type="SUPFAM" id="SSF53182">
    <property type="entry name" value="Pyrrolidone carboxyl peptidase (pyroglutamate aminopeptidase)"/>
    <property type="match status" value="1"/>
</dbReference>
<organism evidence="12 13">
    <name type="scientific">Amycolatopsis marina</name>
    <dbReference type="NCBI Taxonomy" id="490629"/>
    <lineage>
        <taxon>Bacteria</taxon>
        <taxon>Bacillati</taxon>
        <taxon>Actinomycetota</taxon>
        <taxon>Actinomycetes</taxon>
        <taxon>Pseudonocardiales</taxon>
        <taxon>Pseudonocardiaceae</taxon>
        <taxon>Amycolatopsis</taxon>
    </lineage>
</organism>
<evidence type="ECO:0000256" key="7">
    <source>
        <dbReference type="ARBA" id="ARBA00022801"/>
    </source>
</evidence>
<dbReference type="FunFam" id="3.40.630.20:FF:000001">
    <property type="entry name" value="Pyrrolidone-carboxylate peptidase"/>
    <property type="match status" value="1"/>
</dbReference>
<feature type="active site" evidence="9 11">
    <location>
        <position position="178"/>
    </location>
</feature>
<keyword evidence="7 9" id="KW-0378">Hydrolase</keyword>
<dbReference type="AlphaFoldDB" id="A0A1I0Y6U6"/>
<evidence type="ECO:0000256" key="5">
    <source>
        <dbReference type="ARBA" id="ARBA00022490"/>
    </source>
</evidence>
<evidence type="ECO:0000256" key="10">
    <source>
        <dbReference type="PROSITE-ProRule" id="PRU10076"/>
    </source>
</evidence>
<evidence type="ECO:0000256" key="6">
    <source>
        <dbReference type="ARBA" id="ARBA00022670"/>
    </source>
</evidence>
<keyword evidence="5 9" id="KW-0963">Cytoplasm</keyword>
<evidence type="ECO:0000256" key="4">
    <source>
        <dbReference type="ARBA" id="ARBA00006641"/>
    </source>
</evidence>
<comment type="subcellular location">
    <subcellularLocation>
        <location evidence="3 9">Cytoplasm</location>
    </subcellularLocation>
</comment>
<dbReference type="InterPro" id="IPR000816">
    <property type="entry name" value="Peptidase_C15"/>
</dbReference>
<dbReference type="PIRSF" id="PIRSF015592">
    <property type="entry name" value="Prld-crbxl_pptds"/>
    <property type="match status" value="1"/>
</dbReference>
<dbReference type="GO" id="GO:0006508">
    <property type="term" value="P:proteolysis"/>
    <property type="evidence" value="ECO:0007669"/>
    <property type="project" value="UniProtKB-KW"/>
</dbReference>
<accession>A0A1I0Y6U6</accession>
<dbReference type="PRINTS" id="PR00706">
    <property type="entry name" value="PYROGLUPTASE"/>
</dbReference>
<dbReference type="CDD" id="cd00501">
    <property type="entry name" value="Peptidase_C15"/>
    <property type="match status" value="1"/>
</dbReference>
<comment type="catalytic activity">
    <reaction evidence="1 9 10">
        <text>Release of an N-terminal pyroglutamyl group from a polypeptide, the second amino acid generally not being Pro.</text>
        <dbReference type="EC" id="3.4.19.3"/>
    </reaction>
</comment>
<proteinExistence type="inferred from homology"/>
<dbReference type="InterPro" id="IPR033694">
    <property type="entry name" value="PGPEP1_Cys_AS"/>
</dbReference>
<dbReference type="PANTHER" id="PTHR23402:SF1">
    <property type="entry name" value="PYROGLUTAMYL-PEPTIDASE I"/>
    <property type="match status" value="1"/>
</dbReference>
<dbReference type="EMBL" id="FOKG01000004">
    <property type="protein sequence ID" value="SFB08557.1"/>
    <property type="molecule type" value="Genomic_DNA"/>
</dbReference>
<comment type="subunit">
    <text evidence="9">Homotetramer.</text>
</comment>
<dbReference type="InterPro" id="IPR036440">
    <property type="entry name" value="Peptidase_C15-like_sf"/>
</dbReference>
<feature type="active site" evidence="9">
    <location>
        <position position="202"/>
    </location>
</feature>
<dbReference type="PROSITE" id="PS01333">
    <property type="entry name" value="PYRASE_GLU"/>
    <property type="match status" value="1"/>
</dbReference>
<protein>
    <recommendedName>
        <fullName evidence="9">Pyrrolidone-carboxylate peptidase</fullName>
        <ecNumber evidence="9">3.4.19.3</ecNumber>
    </recommendedName>
    <alternativeName>
        <fullName evidence="9">5-oxoprolyl-peptidase</fullName>
    </alternativeName>
    <alternativeName>
        <fullName evidence="9">Pyroglutamyl-peptidase I</fullName>
        <shortName evidence="9">PGP-I</shortName>
        <shortName evidence="9">Pyrase</shortName>
    </alternativeName>
</protein>
<evidence type="ECO:0000256" key="2">
    <source>
        <dbReference type="ARBA" id="ARBA00002280"/>
    </source>
</evidence>
<evidence type="ECO:0000256" key="8">
    <source>
        <dbReference type="ARBA" id="ARBA00022807"/>
    </source>
</evidence>
<reference evidence="13" key="1">
    <citation type="submission" date="2016-10" db="EMBL/GenBank/DDBJ databases">
        <authorList>
            <person name="Varghese N."/>
            <person name="Submissions S."/>
        </authorList>
    </citation>
    <scope>NUCLEOTIDE SEQUENCE [LARGE SCALE GENOMIC DNA]</scope>
    <source>
        <strain evidence="13">CGMCC 4.3568</strain>
    </source>
</reference>
<feature type="active site" evidence="9 10">
    <location>
        <position position="115"/>
    </location>
</feature>
<evidence type="ECO:0000256" key="3">
    <source>
        <dbReference type="ARBA" id="ARBA00004496"/>
    </source>
</evidence>
<dbReference type="EC" id="3.4.19.3" evidence="9"/>
<dbReference type="GO" id="GO:0016920">
    <property type="term" value="F:pyroglutamyl-peptidase activity"/>
    <property type="evidence" value="ECO:0007669"/>
    <property type="project" value="UniProtKB-UniRule"/>
</dbReference>
<evidence type="ECO:0000256" key="9">
    <source>
        <dbReference type="HAMAP-Rule" id="MF_00417"/>
    </source>
</evidence>
<sequence>MRRTGSDRIDTGRKFFVEFFRRGPTGPLLAVSSKAMRRVLLTGFTPFGGEAVNPSWQAVRLVAQNAPEDYEVAVSELPCDFESSLPELRTAIERHRPELVVCAGQAGGRAAVTPERIAVNLQDARIPDNAGRQPVDVPVVPDGPVGYFSTLPVKACAAAIAAEGLPAEVSHTAGTFVCNHVFYGLMHLLATELPDVRGGFVHVPFSPEQAGQRHPSLPVEECARALDVLVRTALTTQTDLPVPAGTLH</sequence>
<comment type="function">
    <text evidence="2 9">Removes 5-oxoproline from various penultimate amino acid residues except L-proline.</text>
</comment>
<keyword evidence="8 9" id="KW-0788">Thiol protease</keyword>
<dbReference type="PANTHER" id="PTHR23402">
    <property type="entry name" value="PROTEASE FAMILY C15 PYROGLUTAMYL-PEPTIDASE I-RELATED"/>
    <property type="match status" value="1"/>
</dbReference>
<evidence type="ECO:0000313" key="12">
    <source>
        <dbReference type="EMBL" id="SFB08557.1"/>
    </source>
</evidence>
<gene>
    <name evidence="9" type="primary">pcp</name>
    <name evidence="12" type="ORF">SAMN05216266_104251</name>
</gene>
<dbReference type="InterPro" id="IPR029762">
    <property type="entry name" value="PGP-I_bact-type"/>
</dbReference>
<evidence type="ECO:0000256" key="1">
    <source>
        <dbReference type="ARBA" id="ARBA00001770"/>
    </source>
</evidence>
<dbReference type="Pfam" id="PF01470">
    <property type="entry name" value="Peptidase_C15"/>
    <property type="match status" value="1"/>
</dbReference>
<dbReference type="GO" id="GO:0005829">
    <property type="term" value="C:cytosol"/>
    <property type="evidence" value="ECO:0007669"/>
    <property type="project" value="InterPro"/>
</dbReference>
<dbReference type="STRING" id="490629.SAMN05216266_104251"/>
<dbReference type="InterPro" id="IPR033693">
    <property type="entry name" value="PGPEP1_Glu_AS"/>
</dbReference>
<keyword evidence="13" id="KW-1185">Reference proteome</keyword>
<dbReference type="InterPro" id="IPR016125">
    <property type="entry name" value="Peptidase_C15-like"/>
</dbReference>
<dbReference type="HAMAP" id="MF_00417">
    <property type="entry name" value="Pyrrolid_peptidase"/>
    <property type="match status" value="1"/>
</dbReference>
<dbReference type="PROSITE" id="PS01334">
    <property type="entry name" value="PYRASE_CYS"/>
    <property type="match status" value="1"/>
</dbReference>
<keyword evidence="6 9" id="KW-0645">Protease</keyword>